<sequence length="230" mass="25763">MPTEPVAALLYVCLLLPGIAFVWRYEGHSSTIKRSVFRETAVIVIASATSLVAVFLIHYVLGFFFEPVRATLRQFFIDPGVLFRQDSQLFIGIVLIDFALAVIFGAFFGSAAATNLRKQCWEQWLRLFKKEPEALERNQSAWNAAFERFPDHKVVVGVQLKSGAWIQGALDTFSRTGDETPDRAFTLSGDIWYRAANGEGVHRLESHGAVIIQAPEVDYLTVGYEEPVDC</sequence>
<evidence type="ECO:0000313" key="2">
    <source>
        <dbReference type="EMBL" id="UNK47796.1"/>
    </source>
</evidence>
<feature type="transmembrane region" description="Helical" evidence="1">
    <location>
        <begin position="6"/>
        <end position="23"/>
    </location>
</feature>
<dbReference type="EMBL" id="CP093327">
    <property type="protein sequence ID" value="UNK47796.1"/>
    <property type="molecule type" value="Genomic_DNA"/>
</dbReference>
<dbReference type="Proteomes" id="UP000829069">
    <property type="component" value="Plasmid p1"/>
</dbReference>
<gene>
    <name evidence="2" type="ORF">MNQ99_18915</name>
</gene>
<protein>
    <submittedName>
        <fullName evidence="2">DUF6338 family protein</fullName>
    </submittedName>
</protein>
<organism evidence="2 3">
    <name type="scientific">Arthrobacter sulfonylureivorans</name>
    <dbReference type="NCBI Taxonomy" id="2486855"/>
    <lineage>
        <taxon>Bacteria</taxon>
        <taxon>Bacillati</taxon>
        <taxon>Actinomycetota</taxon>
        <taxon>Actinomycetes</taxon>
        <taxon>Micrococcales</taxon>
        <taxon>Micrococcaceae</taxon>
        <taxon>Arthrobacter</taxon>
    </lineage>
</organism>
<name>A0ABY3WCR4_9MICC</name>
<keyword evidence="1" id="KW-0472">Membrane</keyword>
<keyword evidence="3" id="KW-1185">Reference proteome</keyword>
<keyword evidence="1" id="KW-0812">Transmembrane</keyword>
<reference evidence="2 3" key="1">
    <citation type="submission" date="2022-03" db="EMBL/GenBank/DDBJ databases">
        <title>Isotopic signatures of nitrous oxide derived from detoxification processes.</title>
        <authorList>
            <person name="Behrendt U."/>
            <person name="Buchen C."/>
            <person name="Well R."/>
            <person name="Ulrich A."/>
            <person name="Rohe L."/>
            <person name="Kolb S."/>
            <person name="Schloter M."/>
            <person name="Horn M.A."/>
            <person name="Augustin J."/>
        </authorList>
    </citation>
    <scope>NUCLEOTIDE SEQUENCE [LARGE SCALE GENOMIC DNA]</scope>
    <source>
        <strain evidence="2 3">S4-C24</strain>
        <plasmid evidence="2 3">p1</plasmid>
    </source>
</reference>
<evidence type="ECO:0000313" key="3">
    <source>
        <dbReference type="Proteomes" id="UP000829069"/>
    </source>
</evidence>
<dbReference type="RefSeq" id="WP_241915495.1">
    <property type="nucleotide sequence ID" value="NZ_CP093327.1"/>
</dbReference>
<feature type="transmembrane region" description="Helical" evidence="1">
    <location>
        <begin position="89"/>
        <end position="109"/>
    </location>
</feature>
<dbReference type="InterPro" id="IPR045919">
    <property type="entry name" value="DUF6338"/>
</dbReference>
<keyword evidence="2" id="KW-0614">Plasmid</keyword>
<accession>A0ABY3WCR4</accession>
<dbReference type="Pfam" id="PF19865">
    <property type="entry name" value="DUF6338"/>
    <property type="match status" value="1"/>
</dbReference>
<geneLocation type="plasmid" evidence="2 3">
    <name>p1</name>
</geneLocation>
<feature type="transmembrane region" description="Helical" evidence="1">
    <location>
        <begin position="43"/>
        <end position="65"/>
    </location>
</feature>
<proteinExistence type="predicted"/>
<evidence type="ECO:0000256" key="1">
    <source>
        <dbReference type="SAM" id="Phobius"/>
    </source>
</evidence>
<keyword evidence="1" id="KW-1133">Transmembrane helix</keyword>